<dbReference type="PANTHER" id="PTHR43283:SF3">
    <property type="entry name" value="BETA-LACTAMASE FAMILY PROTEIN (AFU_ORTHOLOGUE AFUA_5G07500)"/>
    <property type="match status" value="1"/>
</dbReference>
<reference evidence="2 3" key="1">
    <citation type="submission" date="2023-04" db="EMBL/GenBank/DDBJ databases">
        <title>Ectobacillus antri isolated from activated sludge.</title>
        <authorList>
            <person name="Yan P."/>
            <person name="Liu X."/>
        </authorList>
    </citation>
    <scope>NUCLEOTIDE SEQUENCE [LARGE SCALE GENOMIC DNA]</scope>
    <source>
        <strain evidence="2 3">C18H</strain>
    </source>
</reference>
<organism evidence="2 3">
    <name type="scientific">Ectobacillus antri</name>
    <dbReference type="NCBI Taxonomy" id="2486280"/>
    <lineage>
        <taxon>Bacteria</taxon>
        <taxon>Bacillati</taxon>
        <taxon>Bacillota</taxon>
        <taxon>Bacilli</taxon>
        <taxon>Bacillales</taxon>
        <taxon>Bacillaceae</taxon>
        <taxon>Ectobacillus</taxon>
    </lineage>
</organism>
<sequence>MKVLNITQLQQQVASHPEFSGVIAIEQAGSNLFEHAQGYYNRSEGLRNTLQTRFGIASGCKLFTAIAICRLIEQDLLAFDTKLKDCLPIAFPHINGDLTIHHLLTHTSGIPDYFDEATMSDFEDLWKEYPMYTLKRPSDFLPMFQHGRMMFEPGEQFHYNNAGFIVLGMIIEQVTGAPFSTYIEEHVLRRCDMVDSGYFSLDCLPKNTAFGYIDEDGGAWRTNTYSIQSGADGGAYVTAPDMTKFWRALLRYQILSEAYTKLLLKPHVQEVAISEEAKEYEVSFYTNEPVAYTYSVFQSQDQYYWMPWEQEVLPAKIGEFLQ</sequence>
<dbReference type="Proteomes" id="UP001218246">
    <property type="component" value="Unassembled WGS sequence"/>
</dbReference>
<dbReference type="InterPro" id="IPR001466">
    <property type="entry name" value="Beta-lactam-related"/>
</dbReference>
<dbReference type="Pfam" id="PF00144">
    <property type="entry name" value="Beta-lactamase"/>
    <property type="match status" value="1"/>
</dbReference>
<dbReference type="InterPro" id="IPR050789">
    <property type="entry name" value="Diverse_Enzym_Activities"/>
</dbReference>
<evidence type="ECO:0000313" key="2">
    <source>
        <dbReference type="EMBL" id="MDG5752991.1"/>
    </source>
</evidence>
<name>A0ABT6H3L3_9BACI</name>
<evidence type="ECO:0000313" key="3">
    <source>
        <dbReference type="Proteomes" id="UP001218246"/>
    </source>
</evidence>
<gene>
    <name evidence="2" type="ORF">P6P90_03125</name>
</gene>
<feature type="domain" description="Beta-lactamase-related" evidence="1">
    <location>
        <begin position="13"/>
        <end position="270"/>
    </location>
</feature>
<accession>A0ABT6H3L3</accession>
<evidence type="ECO:0000259" key="1">
    <source>
        <dbReference type="Pfam" id="PF00144"/>
    </source>
</evidence>
<dbReference type="RefSeq" id="WP_278017963.1">
    <property type="nucleotide sequence ID" value="NZ_JARRRY010000001.1"/>
</dbReference>
<keyword evidence="2" id="KW-0378">Hydrolase</keyword>
<dbReference type="PANTHER" id="PTHR43283">
    <property type="entry name" value="BETA-LACTAMASE-RELATED"/>
    <property type="match status" value="1"/>
</dbReference>
<dbReference type="Gene3D" id="3.40.710.10">
    <property type="entry name" value="DD-peptidase/beta-lactamase superfamily"/>
    <property type="match status" value="1"/>
</dbReference>
<dbReference type="SUPFAM" id="SSF56601">
    <property type="entry name" value="beta-lactamase/transpeptidase-like"/>
    <property type="match status" value="1"/>
</dbReference>
<dbReference type="GO" id="GO:0016787">
    <property type="term" value="F:hydrolase activity"/>
    <property type="evidence" value="ECO:0007669"/>
    <property type="project" value="UniProtKB-KW"/>
</dbReference>
<dbReference type="EC" id="3.-.-.-" evidence="2"/>
<dbReference type="EMBL" id="JARULN010000001">
    <property type="protein sequence ID" value="MDG5752991.1"/>
    <property type="molecule type" value="Genomic_DNA"/>
</dbReference>
<dbReference type="InterPro" id="IPR012338">
    <property type="entry name" value="Beta-lactam/transpept-like"/>
</dbReference>
<protein>
    <submittedName>
        <fullName evidence="2">Serine hydrolase</fullName>
        <ecNumber evidence="2">3.-.-.-</ecNumber>
    </submittedName>
</protein>
<keyword evidence="3" id="KW-1185">Reference proteome</keyword>
<proteinExistence type="predicted"/>
<comment type="caution">
    <text evidence="2">The sequence shown here is derived from an EMBL/GenBank/DDBJ whole genome shotgun (WGS) entry which is preliminary data.</text>
</comment>